<dbReference type="Gene3D" id="3.20.190.10">
    <property type="entry name" value="MutM-like, N-terminal"/>
    <property type="match status" value="2"/>
</dbReference>
<dbReference type="InterPro" id="IPR012319">
    <property type="entry name" value="FPG_cat"/>
</dbReference>
<evidence type="ECO:0000313" key="3">
    <source>
        <dbReference type="Proteomes" id="UP000673691"/>
    </source>
</evidence>
<organism evidence="2 3">
    <name type="scientific">Olpidium bornovanus</name>
    <dbReference type="NCBI Taxonomy" id="278681"/>
    <lineage>
        <taxon>Eukaryota</taxon>
        <taxon>Fungi</taxon>
        <taxon>Fungi incertae sedis</taxon>
        <taxon>Olpidiomycota</taxon>
        <taxon>Olpidiomycotina</taxon>
        <taxon>Olpidiomycetes</taxon>
        <taxon>Olpidiales</taxon>
        <taxon>Olpidiaceae</taxon>
        <taxon>Olpidium</taxon>
    </lineage>
</organism>
<dbReference type="PANTHER" id="PTHR22993">
    <property type="entry name" value="FORMAMIDOPYRIMIDINE-DNA GLYCOSYLASE"/>
    <property type="match status" value="1"/>
</dbReference>
<sequence>MPELPEVERTRELLREHCEGRTAERVEVVLCERKKARLFRSVEGITGEGRRTCRPLSLLLVRPHQDSIVFQGPDTTPDGFAAHVRGRTVTGIGRRGKYPQSSPMVIQLLRRGPAKVLWLELDKPPHVVCHLGMTGYVSIENVDGVPYRQAKKEPAAWPEEKPKYWKFVIAFAKGTSETQPLRIAFCDARRLDWGNRHPVLIPAAVNRIDFGTKGESDWWTK</sequence>
<evidence type="ECO:0000313" key="2">
    <source>
        <dbReference type="EMBL" id="KAG5463747.1"/>
    </source>
</evidence>
<evidence type="ECO:0000259" key="1">
    <source>
        <dbReference type="PROSITE" id="PS51068"/>
    </source>
</evidence>
<dbReference type="SMART" id="SM00898">
    <property type="entry name" value="Fapy_DNA_glyco"/>
    <property type="match status" value="1"/>
</dbReference>
<dbReference type="PANTHER" id="PTHR22993:SF9">
    <property type="entry name" value="FORMAMIDOPYRIMIDINE-DNA GLYCOSYLASE"/>
    <property type="match status" value="1"/>
</dbReference>
<dbReference type="Proteomes" id="UP000673691">
    <property type="component" value="Unassembled WGS sequence"/>
</dbReference>
<feature type="domain" description="Formamidopyrimidine-DNA glycosylase catalytic" evidence="1">
    <location>
        <begin position="2"/>
        <end position="192"/>
    </location>
</feature>
<dbReference type="GO" id="GO:0008270">
    <property type="term" value="F:zinc ion binding"/>
    <property type="evidence" value="ECO:0007669"/>
    <property type="project" value="InterPro"/>
</dbReference>
<dbReference type="Pfam" id="PF01149">
    <property type="entry name" value="Fapy_DNA_glyco"/>
    <property type="match status" value="2"/>
</dbReference>
<name>A0A8H8DMW9_9FUNG</name>
<gene>
    <name evidence="2" type="ORF">BJ554DRAFT_2472</name>
</gene>
<dbReference type="AlphaFoldDB" id="A0A8H8DMW9"/>
<dbReference type="SUPFAM" id="SSF81624">
    <property type="entry name" value="N-terminal domain of MutM-like DNA repair proteins"/>
    <property type="match status" value="1"/>
</dbReference>
<dbReference type="InterPro" id="IPR035937">
    <property type="entry name" value="FPG_N"/>
</dbReference>
<dbReference type="GO" id="GO:0019104">
    <property type="term" value="F:DNA N-glycosylase activity"/>
    <property type="evidence" value="ECO:0007669"/>
    <property type="project" value="InterPro"/>
</dbReference>
<protein>
    <recommendedName>
        <fullName evidence="1">Formamidopyrimidine-DNA glycosylase catalytic domain-containing protein</fullName>
    </recommendedName>
</protein>
<comment type="caution">
    <text evidence="2">The sequence shown here is derived from an EMBL/GenBank/DDBJ whole genome shotgun (WGS) entry which is preliminary data.</text>
</comment>
<dbReference type="OrthoDB" id="444592at2759"/>
<keyword evidence="3" id="KW-1185">Reference proteome</keyword>
<dbReference type="GO" id="GO:0003906">
    <property type="term" value="F:DNA-(apurinic or apyrimidinic site) endonuclease activity"/>
    <property type="evidence" value="ECO:0007669"/>
    <property type="project" value="InterPro"/>
</dbReference>
<reference evidence="2 3" key="1">
    <citation type="journal article" name="Sci. Rep.">
        <title>Genome-scale phylogenetic analyses confirm Olpidium as the closest living zoosporic fungus to the non-flagellated, terrestrial fungi.</title>
        <authorList>
            <person name="Chang Y."/>
            <person name="Rochon D."/>
            <person name="Sekimoto S."/>
            <person name="Wang Y."/>
            <person name="Chovatia M."/>
            <person name="Sandor L."/>
            <person name="Salamov A."/>
            <person name="Grigoriev I.V."/>
            <person name="Stajich J.E."/>
            <person name="Spatafora J.W."/>
        </authorList>
    </citation>
    <scope>NUCLEOTIDE SEQUENCE [LARGE SCALE GENOMIC DNA]</scope>
    <source>
        <strain evidence="2">S191</strain>
    </source>
</reference>
<dbReference type="EMBL" id="JAEFCI010000131">
    <property type="protein sequence ID" value="KAG5463747.1"/>
    <property type="molecule type" value="Genomic_DNA"/>
</dbReference>
<proteinExistence type="predicted"/>
<dbReference type="GO" id="GO:0005634">
    <property type="term" value="C:nucleus"/>
    <property type="evidence" value="ECO:0007669"/>
    <property type="project" value="TreeGrafter"/>
</dbReference>
<dbReference type="PROSITE" id="PS51068">
    <property type="entry name" value="FPG_CAT"/>
    <property type="match status" value="1"/>
</dbReference>
<accession>A0A8H8DMW9</accession>
<dbReference type="GO" id="GO:0006284">
    <property type="term" value="P:base-excision repair"/>
    <property type="evidence" value="ECO:0007669"/>
    <property type="project" value="InterPro"/>
</dbReference>